<comment type="similarity">
    <text evidence="1">Belongs to the transcriptional regulator TrmB family.</text>
</comment>
<dbReference type="EMBL" id="JBHSDS010000003">
    <property type="protein sequence ID" value="MFC4357666.1"/>
    <property type="molecule type" value="Genomic_DNA"/>
</dbReference>
<evidence type="ECO:0000259" key="4">
    <source>
        <dbReference type="Pfam" id="PF11495"/>
    </source>
</evidence>
<dbReference type="Gene3D" id="1.10.10.10">
    <property type="entry name" value="Winged helix-like DNA-binding domain superfamily/Winged helix DNA-binding domain"/>
    <property type="match status" value="1"/>
</dbReference>
<keyword evidence="6" id="KW-1185">Reference proteome</keyword>
<proteinExistence type="inferred from homology"/>
<dbReference type="SUPFAM" id="SSF46785">
    <property type="entry name" value="Winged helix' DNA-binding domain"/>
    <property type="match status" value="1"/>
</dbReference>
<evidence type="ECO:0000259" key="3">
    <source>
        <dbReference type="Pfam" id="PF01978"/>
    </source>
</evidence>
<accession>A0ABD5PB48</accession>
<reference evidence="5 6" key="1">
    <citation type="journal article" date="2019" name="Int. J. Syst. Evol. Microbiol.">
        <title>The Global Catalogue of Microorganisms (GCM) 10K type strain sequencing project: providing services to taxonomists for standard genome sequencing and annotation.</title>
        <authorList>
            <consortium name="The Broad Institute Genomics Platform"/>
            <consortium name="The Broad Institute Genome Sequencing Center for Infectious Disease"/>
            <person name="Wu L."/>
            <person name="Ma J."/>
        </authorList>
    </citation>
    <scope>NUCLEOTIDE SEQUENCE [LARGE SCALE GENOMIC DNA]</scope>
    <source>
        <strain evidence="5 6">CGMCC 1.12553</strain>
    </source>
</reference>
<dbReference type="CDD" id="cd09124">
    <property type="entry name" value="PLDc_like_TrmB_middle"/>
    <property type="match status" value="1"/>
</dbReference>
<evidence type="ECO:0000256" key="2">
    <source>
        <dbReference type="SAM" id="Coils"/>
    </source>
</evidence>
<name>A0ABD5PB48_9EURY</name>
<gene>
    <name evidence="5" type="ORF">ACFO0N_06850</name>
</gene>
<dbReference type="Pfam" id="PF01978">
    <property type="entry name" value="TrmB"/>
    <property type="match status" value="1"/>
</dbReference>
<dbReference type="Proteomes" id="UP001595921">
    <property type="component" value="Unassembled WGS sequence"/>
</dbReference>
<feature type="domain" description="Transcription regulator TrmB C-terminal" evidence="4">
    <location>
        <begin position="111"/>
        <end position="355"/>
    </location>
</feature>
<feature type="domain" description="Transcription regulator TrmB N-terminal" evidence="3">
    <location>
        <begin position="10"/>
        <end position="73"/>
    </location>
</feature>
<dbReference type="InterPro" id="IPR021586">
    <property type="entry name" value="Tscrpt_reg_TrmB_C"/>
</dbReference>
<dbReference type="InterPro" id="IPR036388">
    <property type="entry name" value="WH-like_DNA-bd_sf"/>
</dbReference>
<sequence>MDTETLRETLQNTGLTQYEADAYIAVLELGSASATEIADACDVPQARIYDVLRNLEGDELVETYQQGSLHARAHDPERMLNQLTSYAETVTEAATEINERWERPTVENHRVSVLKPLSSIYDRTREAIREAENEVQLAATADQFERLRGELEEAYERDVVVKFTLTPEDSDQSPLEGEAPTFDGVATEVRYRGMPTPYLVLVDRTRVCFAPEKPLHPSHEYGVLVNDYSLSRMFDWYFGTAFWWGWETVYSARDDSLPRTYTSIRECIRDIDRYVDEARVVLTVYGQERETGTDVELTGVVRGTTFTGGDLDRPQLATFTGEATLTLETAEDTVEIGGWGALFEAVEGKRFVVEAVD</sequence>
<dbReference type="SUPFAM" id="SSF159071">
    <property type="entry name" value="TrmB C-terminal domain-like"/>
    <property type="match status" value="1"/>
</dbReference>
<feature type="coiled-coil region" evidence="2">
    <location>
        <begin position="121"/>
        <end position="157"/>
    </location>
</feature>
<organism evidence="5 6">
    <name type="scientific">Halobium salinum</name>
    <dbReference type="NCBI Taxonomy" id="1364940"/>
    <lineage>
        <taxon>Archaea</taxon>
        <taxon>Methanobacteriati</taxon>
        <taxon>Methanobacteriota</taxon>
        <taxon>Stenosarchaea group</taxon>
        <taxon>Halobacteria</taxon>
        <taxon>Halobacteriales</taxon>
        <taxon>Haloferacaceae</taxon>
        <taxon>Halobium</taxon>
    </lineage>
</organism>
<dbReference type="AlphaFoldDB" id="A0ABD5PB48"/>
<dbReference type="InterPro" id="IPR051797">
    <property type="entry name" value="TrmB-like"/>
</dbReference>
<dbReference type="PANTHER" id="PTHR34293:SF1">
    <property type="entry name" value="HTH-TYPE TRANSCRIPTIONAL REGULATOR TRMBL2"/>
    <property type="match status" value="1"/>
</dbReference>
<dbReference type="PANTHER" id="PTHR34293">
    <property type="entry name" value="HTH-TYPE TRANSCRIPTIONAL REGULATOR TRMBL2"/>
    <property type="match status" value="1"/>
</dbReference>
<dbReference type="Pfam" id="PF11495">
    <property type="entry name" value="Regulator_TrmB"/>
    <property type="match status" value="1"/>
</dbReference>
<keyword evidence="2" id="KW-0175">Coiled coil</keyword>
<evidence type="ECO:0000313" key="6">
    <source>
        <dbReference type="Proteomes" id="UP001595921"/>
    </source>
</evidence>
<dbReference type="InterPro" id="IPR002831">
    <property type="entry name" value="Tscrpt_reg_TrmB_N"/>
</dbReference>
<evidence type="ECO:0000256" key="1">
    <source>
        <dbReference type="ARBA" id="ARBA00007287"/>
    </source>
</evidence>
<protein>
    <submittedName>
        <fullName evidence="5">TrmB family transcriptional regulator</fullName>
    </submittedName>
</protein>
<evidence type="ECO:0000313" key="5">
    <source>
        <dbReference type="EMBL" id="MFC4357666.1"/>
    </source>
</evidence>
<dbReference type="InterPro" id="IPR036390">
    <property type="entry name" value="WH_DNA-bd_sf"/>
</dbReference>
<comment type="caution">
    <text evidence="5">The sequence shown here is derived from an EMBL/GenBank/DDBJ whole genome shotgun (WGS) entry which is preliminary data.</text>
</comment>
<dbReference type="RefSeq" id="WP_267622026.1">
    <property type="nucleotide sequence ID" value="NZ_JAODIW010000006.1"/>
</dbReference>